<dbReference type="SUPFAM" id="SSF54637">
    <property type="entry name" value="Thioesterase/thiol ester dehydrase-isomerase"/>
    <property type="match status" value="1"/>
</dbReference>
<dbReference type="NCBIfam" id="NF008852">
    <property type="entry name" value="PRK11890.1"/>
    <property type="match status" value="1"/>
</dbReference>
<evidence type="ECO:0000256" key="2">
    <source>
        <dbReference type="ARBA" id="ARBA00023315"/>
    </source>
</evidence>
<dbReference type="SUPFAM" id="SSF53659">
    <property type="entry name" value="Isocitrate/Isopropylmalate dehydrogenase-like"/>
    <property type="match status" value="1"/>
</dbReference>
<feature type="domain" description="Phosphate acetyl/butaryl transferase" evidence="3">
    <location>
        <begin position="239"/>
        <end position="440"/>
    </location>
</feature>
<dbReference type="Gene3D" id="3.10.129.10">
    <property type="entry name" value="Hotdog Thioesterase"/>
    <property type="match status" value="1"/>
</dbReference>
<dbReference type="InterPro" id="IPR029069">
    <property type="entry name" value="HotDog_dom_sf"/>
</dbReference>
<dbReference type="PANTHER" id="PTHR43356:SF2">
    <property type="entry name" value="PHOSPHATE ACETYLTRANSFERASE"/>
    <property type="match status" value="1"/>
</dbReference>
<dbReference type="Pfam" id="PF01575">
    <property type="entry name" value="MaoC_dehydratas"/>
    <property type="match status" value="1"/>
</dbReference>
<name>A0ABT2A680_9BURK</name>
<organism evidence="5 6">
    <name type="scientific">Massilia norwichensis</name>
    <dbReference type="NCBI Taxonomy" id="1442366"/>
    <lineage>
        <taxon>Bacteria</taxon>
        <taxon>Pseudomonadati</taxon>
        <taxon>Pseudomonadota</taxon>
        <taxon>Betaproteobacteria</taxon>
        <taxon>Burkholderiales</taxon>
        <taxon>Oxalobacteraceae</taxon>
        <taxon>Telluria group</taxon>
        <taxon>Massilia</taxon>
    </lineage>
</organism>
<gene>
    <name evidence="5" type="ORF">NX782_10720</name>
</gene>
<dbReference type="Gene3D" id="3.40.718.10">
    <property type="entry name" value="Isopropylmalate Dehydrogenase"/>
    <property type="match status" value="1"/>
</dbReference>
<dbReference type="Pfam" id="PF01515">
    <property type="entry name" value="PTA_PTB"/>
    <property type="match status" value="1"/>
</dbReference>
<reference evidence="5 6" key="1">
    <citation type="submission" date="2022-08" db="EMBL/GenBank/DDBJ databases">
        <title>Reclassification of Massilia species as members of the genera Telluria, Duganella, Pseudoduganella, Mokoshia gen. nov. and Zemynaea gen. nov. using orthogonal and non-orthogonal genome-based approaches.</title>
        <authorList>
            <person name="Bowman J.P."/>
        </authorList>
    </citation>
    <scope>NUCLEOTIDE SEQUENCE [LARGE SCALE GENOMIC DNA]</scope>
    <source>
        <strain evidence="5 6">LMG 28164</strain>
    </source>
</reference>
<dbReference type="EMBL" id="JANUGX010000010">
    <property type="protein sequence ID" value="MCS0589678.1"/>
    <property type="molecule type" value="Genomic_DNA"/>
</dbReference>
<protein>
    <submittedName>
        <fullName evidence="5">Bifunctional enoyl-CoA hydratase/phosphate acetyltransferase</fullName>
    </submittedName>
</protein>
<dbReference type="PANTHER" id="PTHR43356">
    <property type="entry name" value="PHOSPHATE ACETYLTRANSFERASE"/>
    <property type="match status" value="1"/>
</dbReference>
<proteinExistence type="predicted"/>
<dbReference type="InterPro" id="IPR002505">
    <property type="entry name" value="PTA_PTB"/>
</dbReference>
<keyword evidence="1" id="KW-0808">Transferase</keyword>
<dbReference type="InterPro" id="IPR002539">
    <property type="entry name" value="MaoC-like_dom"/>
</dbReference>
<evidence type="ECO:0000256" key="1">
    <source>
        <dbReference type="ARBA" id="ARBA00022679"/>
    </source>
</evidence>
<feature type="domain" description="MaoC-like" evidence="4">
    <location>
        <begin position="20"/>
        <end position="115"/>
    </location>
</feature>
<dbReference type="CDD" id="cd03449">
    <property type="entry name" value="R_hydratase"/>
    <property type="match status" value="1"/>
</dbReference>
<comment type="caution">
    <text evidence="5">The sequence shown here is derived from an EMBL/GenBank/DDBJ whole genome shotgun (WGS) entry which is preliminary data.</text>
</comment>
<evidence type="ECO:0000313" key="5">
    <source>
        <dbReference type="EMBL" id="MCS0589678.1"/>
    </source>
</evidence>
<evidence type="ECO:0000259" key="3">
    <source>
        <dbReference type="Pfam" id="PF01515"/>
    </source>
</evidence>
<dbReference type="Proteomes" id="UP001205560">
    <property type="component" value="Unassembled WGS sequence"/>
</dbReference>
<dbReference type="NCBIfam" id="NF006045">
    <property type="entry name" value="PRK08190.1"/>
    <property type="match status" value="1"/>
</dbReference>
<keyword evidence="6" id="KW-1185">Reference proteome</keyword>
<evidence type="ECO:0000313" key="6">
    <source>
        <dbReference type="Proteomes" id="UP001205560"/>
    </source>
</evidence>
<sequence length="468" mass="49258">MDTIQNRTFDELRVGDSASLTRTLTREDIELFAVMSGDVNPAHLDDEYARSDMFHKVIAHGMWSGALISTVLGTQLPGPGTIYLGQSLRFLKPVGLGDSVTVTLSVARLDPEQRRVTLDCVVTNQAHEEVVAGSADVIAPAEKIVRPRVALPEVRLRERGGRYRALLAAAQDAPRIRTAVVHPVDTVSLLGALEAARQDLIEPVLVGPEAKIRRAALEAGVDLAGIRIVPTEHSHAAAEAAVALARAGEVQALMKGALHTDELMHAVVAKESGLRTARRVSHVFAMDVPTYPRPLFITDAAINVTPTLEDKRDIVQNAIDLAHALGIAAPRVAILSAVETVYPKIASTIEAAALCKMAERGQIGGGLVDGPMAFDLAVSGEAAATKGFVSPVAGCADVLVVPDLEAGNMLAKQLEYLAEAQVAGIVLGARVPIILTSRADGPLARLASCALAALLVRHQSASAGSSMP</sequence>
<evidence type="ECO:0000259" key="4">
    <source>
        <dbReference type="Pfam" id="PF01575"/>
    </source>
</evidence>
<dbReference type="RefSeq" id="WP_258845436.1">
    <property type="nucleotide sequence ID" value="NZ_JANUGX010000010.1"/>
</dbReference>
<accession>A0ABT2A680</accession>
<keyword evidence="2" id="KW-0012">Acyltransferase</keyword>
<dbReference type="InterPro" id="IPR050500">
    <property type="entry name" value="Phos_Acetyltrans/Butyryltrans"/>
</dbReference>